<name>A0AAU8FJ86_9BACT</name>
<feature type="domain" description="PIN" evidence="1">
    <location>
        <begin position="2"/>
        <end position="117"/>
    </location>
</feature>
<accession>A0AAU8FJ86</accession>
<dbReference type="Pfam" id="PF13470">
    <property type="entry name" value="PIN_3"/>
    <property type="match status" value="1"/>
</dbReference>
<sequence>MRIFLDTNGLIDHALERQTGQPLEIAYILFKARKDQIPVFISPGSLYTFVYVMNKNGIHGKALCARLEAYLSFLNICISDKMVFTKGLSAGFKDLEDAFQYAAAVIERCDYLITSNVSDFEPYAKHIQVITPSQFVIKAFHKKPGIDF</sequence>
<evidence type="ECO:0000259" key="1">
    <source>
        <dbReference type="Pfam" id="PF13470"/>
    </source>
</evidence>
<dbReference type="RefSeq" id="WP_353719591.1">
    <property type="nucleotide sequence ID" value="NZ_CP159289.1"/>
</dbReference>
<dbReference type="SUPFAM" id="SSF88723">
    <property type="entry name" value="PIN domain-like"/>
    <property type="match status" value="1"/>
</dbReference>
<gene>
    <name evidence="2" type="ORF">ABV298_28855</name>
</gene>
<dbReference type="Gene3D" id="3.40.50.1010">
    <property type="entry name" value="5'-nuclease"/>
    <property type="match status" value="1"/>
</dbReference>
<dbReference type="CDD" id="cd09854">
    <property type="entry name" value="PIN_VapC-like"/>
    <property type="match status" value="1"/>
</dbReference>
<protein>
    <submittedName>
        <fullName evidence="2">PIN domain-containing protein</fullName>
    </submittedName>
</protein>
<dbReference type="InterPro" id="IPR029060">
    <property type="entry name" value="PIN-like_dom_sf"/>
</dbReference>
<reference evidence="2" key="1">
    <citation type="submission" date="2024-06" db="EMBL/GenBank/DDBJ databases">
        <title>Sequencing and assembly of the genome of Dyadobacter sp. strain 676, a symbiont of Cyamopsis tetragonoloba.</title>
        <authorList>
            <person name="Guro P."/>
            <person name="Sazanova A."/>
            <person name="Kuznetsova I."/>
            <person name="Belimov A."/>
            <person name="Safronova V."/>
        </authorList>
    </citation>
    <scope>NUCLEOTIDE SEQUENCE</scope>
    <source>
        <strain evidence="2">676</strain>
    </source>
</reference>
<dbReference type="AlphaFoldDB" id="A0AAU8FJ86"/>
<evidence type="ECO:0000313" key="2">
    <source>
        <dbReference type="EMBL" id="XCH24271.1"/>
    </source>
</evidence>
<organism evidence="2">
    <name type="scientific">Dyadobacter sp. 676</name>
    <dbReference type="NCBI Taxonomy" id="3088362"/>
    <lineage>
        <taxon>Bacteria</taxon>
        <taxon>Pseudomonadati</taxon>
        <taxon>Bacteroidota</taxon>
        <taxon>Cytophagia</taxon>
        <taxon>Cytophagales</taxon>
        <taxon>Spirosomataceae</taxon>
        <taxon>Dyadobacter</taxon>
    </lineage>
</organism>
<proteinExistence type="predicted"/>
<dbReference type="EMBL" id="CP159289">
    <property type="protein sequence ID" value="XCH24271.1"/>
    <property type="molecule type" value="Genomic_DNA"/>
</dbReference>
<dbReference type="InterPro" id="IPR002716">
    <property type="entry name" value="PIN_dom"/>
</dbReference>